<reference evidence="1 2" key="1">
    <citation type="submission" date="2020-08" db="EMBL/GenBank/DDBJ databases">
        <title>Arenibacter gaetbuli sp. nov., isolated from a sand dune.</title>
        <authorList>
            <person name="Park S."/>
            <person name="Yoon J.-H."/>
        </authorList>
    </citation>
    <scope>NUCLEOTIDE SEQUENCE [LARGE SCALE GENOMIC DNA]</scope>
    <source>
        <strain evidence="1 2">BSSL-BM3</strain>
    </source>
</reference>
<keyword evidence="2" id="KW-1185">Reference proteome</keyword>
<name>A0ABR7QTF4_9FLAO</name>
<sequence>MAHFGCLNKAQFNDLSKEEQNALLLKKEVYEKVNRISLSLNSLTNLRSDQGNYTYQLIPSKLAVNELYSFVLKSLEMDIENPYLQFYLDFKEECFGLDKQEQKKIALKHFKDISECHIRNAVEIAHLLENNQGVEHLEYEGKLSQLSNEQNNIKVELAQTDLFLQYLFGNKEAFEKNYLESHDIIGTILDFESDLKILVGLNNQYQFEEDIYFSNLGVLWKKFDTKYKSLFSTFKAYQFVNAKILSFDKNTKAQIESLYVSLKNLKVIASSDNDFIKFIMYEYNIPMSKIRKHVSRPNYEHEERVLLFTKDWREYSS</sequence>
<proteinExistence type="predicted"/>
<evidence type="ECO:0000313" key="1">
    <source>
        <dbReference type="EMBL" id="MBC8770438.1"/>
    </source>
</evidence>
<comment type="caution">
    <text evidence="1">The sequence shown here is derived from an EMBL/GenBank/DDBJ whole genome shotgun (WGS) entry which is preliminary data.</text>
</comment>
<dbReference type="RefSeq" id="WP_187588255.1">
    <property type="nucleotide sequence ID" value="NZ_JACLHY010000035.1"/>
</dbReference>
<accession>A0ABR7QTF4</accession>
<organism evidence="1 2">
    <name type="scientific">Arenibacter arenosicollis</name>
    <dbReference type="NCBI Taxonomy" id="2762274"/>
    <lineage>
        <taxon>Bacteria</taxon>
        <taxon>Pseudomonadati</taxon>
        <taxon>Bacteroidota</taxon>
        <taxon>Flavobacteriia</taxon>
        <taxon>Flavobacteriales</taxon>
        <taxon>Flavobacteriaceae</taxon>
        <taxon>Arenibacter</taxon>
    </lineage>
</organism>
<protein>
    <submittedName>
        <fullName evidence="1">Uncharacterized protein</fullName>
    </submittedName>
</protein>
<dbReference type="Proteomes" id="UP000618952">
    <property type="component" value="Unassembled WGS sequence"/>
</dbReference>
<evidence type="ECO:0000313" key="2">
    <source>
        <dbReference type="Proteomes" id="UP000618952"/>
    </source>
</evidence>
<gene>
    <name evidence="1" type="ORF">H4O18_20760</name>
</gene>
<dbReference type="EMBL" id="JACLHY010000035">
    <property type="protein sequence ID" value="MBC8770438.1"/>
    <property type="molecule type" value="Genomic_DNA"/>
</dbReference>